<proteinExistence type="predicted"/>
<evidence type="ECO:0000313" key="1">
    <source>
        <dbReference type="EMBL" id="GGK24309.1"/>
    </source>
</evidence>
<accession>A0ABQ2ET14</accession>
<organism evidence="1 2">
    <name type="scientific">Deinococcus malanensis</name>
    <dbReference type="NCBI Taxonomy" id="1706855"/>
    <lineage>
        <taxon>Bacteria</taxon>
        <taxon>Thermotogati</taxon>
        <taxon>Deinococcota</taxon>
        <taxon>Deinococci</taxon>
        <taxon>Deinococcales</taxon>
        <taxon>Deinococcaceae</taxon>
        <taxon>Deinococcus</taxon>
    </lineage>
</organism>
<sequence length="149" mass="16794">MNAILPFNCPTCHAQHHASVYQAEHHGLRWGFGFHCAQCSDAFEFDDVGVPDEPYRHVLLEQDGTWLLEPSSGAKSFSVHTWIRLRHALALDLTTLARLKALPHRVRIKGTAVEMNWLAQQCSEPVSIRQGGESELHDAFDFATLFSSR</sequence>
<dbReference type="RefSeq" id="WP_189006826.1">
    <property type="nucleotide sequence ID" value="NZ_BMPP01000006.1"/>
</dbReference>
<keyword evidence="2" id="KW-1185">Reference proteome</keyword>
<reference evidence="2" key="1">
    <citation type="journal article" date="2019" name="Int. J. Syst. Evol. Microbiol.">
        <title>The Global Catalogue of Microorganisms (GCM) 10K type strain sequencing project: providing services to taxonomists for standard genome sequencing and annotation.</title>
        <authorList>
            <consortium name="The Broad Institute Genomics Platform"/>
            <consortium name="The Broad Institute Genome Sequencing Center for Infectious Disease"/>
            <person name="Wu L."/>
            <person name="Ma J."/>
        </authorList>
    </citation>
    <scope>NUCLEOTIDE SEQUENCE [LARGE SCALE GENOMIC DNA]</scope>
    <source>
        <strain evidence="2">JCM 30331</strain>
    </source>
</reference>
<evidence type="ECO:0000313" key="2">
    <source>
        <dbReference type="Proteomes" id="UP000647587"/>
    </source>
</evidence>
<gene>
    <name evidence="1" type="ORF">GCM10008955_17320</name>
</gene>
<protein>
    <submittedName>
        <fullName evidence="1">Uncharacterized protein</fullName>
    </submittedName>
</protein>
<name>A0ABQ2ET14_9DEIO</name>
<comment type="caution">
    <text evidence="1">The sequence shown here is derived from an EMBL/GenBank/DDBJ whole genome shotgun (WGS) entry which is preliminary data.</text>
</comment>
<dbReference type="EMBL" id="BMPP01000006">
    <property type="protein sequence ID" value="GGK24309.1"/>
    <property type="molecule type" value="Genomic_DNA"/>
</dbReference>
<dbReference type="Proteomes" id="UP000647587">
    <property type="component" value="Unassembled WGS sequence"/>
</dbReference>